<gene>
    <name evidence="2" type="ORF">K1Y79_27725</name>
</gene>
<proteinExistence type="predicted"/>
<dbReference type="EMBL" id="JAICCF010000006">
    <property type="protein sequence ID" value="MBW8688158.1"/>
    <property type="molecule type" value="Genomic_DNA"/>
</dbReference>
<protein>
    <submittedName>
        <fullName evidence="2">Integrase core domain-containing protein</fullName>
    </submittedName>
</protein>
<accession>A0ABS7GKD1</accession>
<dbReference type="InterPro" id="IPR012337">
    <property type="entry name" value="RNaseH-like_sf"/>
</dbReference>
<name>A0ABS7GKD1_9BACT</name>
<dbReference type="Pfam" id="PF13333">
    <property type="entry name" value="rve_2"/>
    <property type="match status" value="1"/>
</dbReference>
<dbReference type="RefSeq" id="WP_220253478.1">
    <property type="nucleotide sequence ID" value="NZ_JAICCF010000006.1"/>
</dbReference>
<dbReference type="PANTHER" id="PTHR46889">
    <property type="entry name" value="TRANSPOSASE INSF FOR INSERTION SEQUENCE IS3B-RELATED"/>
    <property type="match status" value="1"/>
</dbReference>
<dbReference type="Proteomes" id="UP000812961">
    <property type="component" value="Unassembled WGS sequence"/>
</dbReference>
<evidence type="ECO:0000313" key="3">
    <source>
        <dbReference type="Proteomes" id="UP000812961"/>
    </source>
</evidence>
<dbReference type="PANTHER" id="PTHR46889:SF4">
    <property type="entry name" value="TRANSPOSASE INSO FOR INSERTION SEQUENCE ELEMENT IS911B-RELATED"/>
    <property type="match status" value="1"/>
</dbReference>
<dbReference type="InterPro" id="IPR050900">
    <property type="entry name" value="Transposase_IS3/IS150/IS904"/>
</dbReference>
<dbReference type="SUPFAM" id="SSF53098">
    <property type="entry name" value="Ribonuclease H-like"/>
    <property type="match status" value="1"/>
</dbReference>
<reference evidence="2 3" key="1">
    <citation type="submission" date="2021-08" db="EMBL/GenBank/DDBJ databases">
        <title>The genome sequence of Chitinophaga sp. B61.</title>
        <authorList>
            <person name="Zhang X."/>
        </authorList>
    </citation>
    <scope>NUCLEOTIDE SEQUENCE [LARGE SCALE GENOMIC DNA]</scope>
    <source>
        <strain evidence="2 3">B61</strain>
    </source>
</reference>
<evidence type="ECO:0000259" key="1">
    <source>
        <dbReference type="Pfam" id="PF13333"/>
    </source>
</evidence>
<keyword evidence="3" id="KW-1185">Reference proteome</keyword>
<dbReference type="InterPro" id="IPR001584">
    <property type="entry name" value="Integrase_cat-core"/>
</dbReference>
<feature type="domain" description="Integrase catalytic" evidence="1">
    <location>
        <begin position="14"/>
        <end position="52"/>
    </location>
</feature>
<organism evidence="2 3">
    <name type="scientific">Chitinophaga rhizophila</name>
    <dbReference type="NCBI Taxonomy" id="2866212"/>
    <lineage>
        <taxon>Bacteria</taxon>
        <taxon>Pseudomonadati</taxon>
        <taxon>Bacteroidota</taxon>
        <taxon>Chitinophagia</taxon>
        <taxon>Chitinophagales</taxon>
        <taxon>Chitinophagaceae</taxon>
        <taxon>Chitinophaga</taxon>
    </lineage>
</organism>
<sequence length="69" mass="8200">MSRKGNCWDNAVSENFFKILKSETGYNSVYDSIKAAKGELFGFIEIWYNRQQRRSALGYRDYKIYCVNR</sequence>
<comment type="caution">
    <text evidence="2">The sequence shown here is derived from an EMBL/GenBank/DDBJ whole genome shotgun (WGS) entry which is preliminary data.</text>
</comment>
<evidence type="ECO:0000313" key="2">
    <source>
        <dbReference type="EMBL" id="MBW8688158.1"/>
    </source>
</evidence>